<feature type="region of interest" description="Disordered" evidence="12">
    <location>
        <begin position="76"/>
        <end position="98"/>
    </location>
</feature>
<comment type="subcellular location">
    <subcellularLocation>
        <location evidence="2">Chromosome</location>
    </subcellularLocation>
    <subcellularLocation>
        <location evidence="1">Nucleus</location>
    </subcellularLocation>
</comment>
<dbReference type="GO" id="GO:0003697">
    <property type="term" value="F:single-stranded DNA binding"/>
    <property type="evidence" value="ECO:0007669"/>
    <property type="project" value="TreeGrafter"/>
</dbReference>
<protein>
    <submittedName>
        <fullName evidence="13">Uncharacterized protein</fullName>
    </submittedName>
</protein>
<comment type="caution">
    <text evidence="13">The sequence shown here is derived from an EMBL/GenBank/DDBJ whole genome shotgun (WGS) entry which is preliminary data.</text>
</comment>
<keyword evidence="6" id="KW-0067">ATP-binding</keyword>
<evidence type="ECO:0000313" key="13">
    <source>
        <dbReference type="EMBL" id="OPL33102.1"/>
    </source>
</evidence>
<feature type="non-terminal residue" evidence="13">
    <location>
        <position position="98"/>
    </location>
</feature>
<accession>A0A3L5TT73</accession>
<keyword evidence="3" id="KW-0158">Chromosome</keyword>
<keyword evidence="5" id="KW-0227">DNA damage</keyword>
<evidence type="ECO:0000256" key="11">
    <source>
        <dbReference type="SAM" id="Coils"/>
    </source>
</evidence>
<evidence type="ECO:0000256" key="2">
    <source>
        <dbReference type="ARBA" id="ARBA00004286"/>
    </source>
</evidence>
<evidence type="ECO:0000256" key="5">
    <source>
        <dbReference type="ARBA" id="ARBA00022763"/>
    </source>
</evidence>
<evidence type="ECO:0000256" key="12">
    <source>
        <dbReference type="SAM" id="MobiDB-lite"/>
    </source>
</evidence>
<evidence type="ECO:0000256" key="6">
    <source>
        <dbReference type="ARBA" id="ARBA00022840"/>
    </source>
</evidence>
<evidence type="ECO:0000256" key="3">
    <source>
        <dbReference type="ARBA" id="ARBA00022454"/>
    </source>
</evidence>
<evidence type="ECO:0000256" key="9">
    <source>
        <dbReference type="ARBA" id="ARBA00023204"/>
    </source>
</evidence>
<proteinExistence type="predicted"/>
<evidence type="ECO:0000313" key="14">
    <source>
        <dbReference type="Proteomes" id="UP000266721"/>
    </source>
</evidence>
<dbReference type="PANTHER" id="PTHR19306">
    <property type="entry name" value="STRUCTURAL MAINTENANCE OF CHROMOSOMES 5,6 SMC5, SMC6"/>
    <property type="match status" value="1"/>
</dbReference>
<feature type="coiled-coil region" evidence="11">
    <location>
        <begin position="12"/>
        <end position="39"/>
    </location>
</feature>
<evidence type="ECO:0000256" key="8">
    <source>
        <dbReference type="ARBA" id="ARBA00023172"/>
    </source>
</evidence>
<dbReference type="GO" id="GO:0005634">
    <property type="term" value="C:nucleus"/>
    <property type="evidence" value="ECO:0007669"/>
    <property type="project" value="UniProtKB-SubCell"/>
</dbReference>
<dbReference type="EMBL" id="KV584847">
    <property type="protein sequence ID" value="OPL33102.1"/>
    <property type="molecule type" value="Genomic_DNA"/>
</dbReference>
<evidence type="ECO:0000256" key="10">
    <source>
        <dbReference type="ARBA" id="ARBA00023242"/>
    </source>
</evidence>
<organism evidence="13 14">
    <name type="scientific">Mytilus galloprovincialis</name>
    <name type="common">Mediterranean mussel</name>
    <dbReference type="NCBI Taxonomy" id="29158"/>
    <lineage>
        <taxon>Eukaryota</taxon>
        <taxon>Metazoa</taxon>
        <taxon>Spiralia</taxon>
        <taxon>Lophotrochozoa</taxon>
        <taxon>Mollusca</taxon>
        <taxon>Bivalvia</taxon>
        <taxon>Autobranchia</taxon>
        <taxon>Pteriomorphia</taxon>
        <taxon>Mytilida</taxon>
        <taxon>Mytiloidea</taxon>
        <taxon>Mytilidae</taxon>
        <taxon>Mytilinae</taxon>
        <taxon>Mytilus</taxon>
    </lineage>
</organism>
<dbReference type="PANTHER" id="PTHR19306:SF6">
    <property type="entry name" value="STRUCTURAL MAINTENANCE OF CHROMOSOMES PROTEIN 6"/>
    <property type="match status" value="1"/>
</dbReference>
<feature type="non-terminal residue" evidence="13">
    <location>
        <position position="1"/>
    </location>
</feature>
<keyword evidence="14" id="KW-1185">Reference proteome</keyword>
<dbReference type="GO" id="GO:0003684">
    <property type="term" value="F:damaged DNA binding"/>
    <property type="evidence" value="ECO:0007669"/>
    <property type="project" value="TreeGrafter"/>
</dbReference>
<dbReference type="AlphaFoldDB" id="A0A3L5TT73"/>
<keyword evidence="8" id="KW-0233">DNA recombination</keyword>
<keyword evidence="4" id="KW-0547">Nucleotide-binding</keyword>
<dbReference type="GO" id="GO:0030915">
    <property type="term" value="C:Smc5-Smc6 complex"/>
    <property type="evidence" value="ECO:0007669"/>
    <property type="project" value="TreeGrafter"/>
</dbReference>
<keyword evidence="7 11" id="KW-0175">Coiled coil</keyword>
<evidence type="ECO:0000256" key="1">
    <source>
        <dbReference type="ARBA" id="ARBA00004123"/>
    </source>
</evidence>
<dbReference type="SMR" id="A0A3L5TT73"/>
<sequence>MKADYQTADQHREVTKEVIEKKEQMLPKLEKEVLDWEQKFKSLTAIDDLKKKIDRLKEDMAWAFVSEKEKGLQPLVREHDSEKARMPRFEQKVEEAKV</sequence>
<dbReference type="GO" id="GO:0000724">
    <property type="term" value="P:double-strand break repair via homologous recombination"/>
    <property type="evidence" value="ECO:0007669"/>
    <property type="project" value="TreeGrafter"/>
</dbReference>
<dbReference type="GO" id="GO:0005524">
    <property type="term" value="F:ATP binding"/>
    <property type="evidence" value="ECO:0007669"/>
    <property type="project" value="UniProtKB-KW"/>
</dbReference>
<keyword evidence="9" id="KW-0234">DNA repair</keyword>
<reference evidence="13 14" key="1">
    <citation type="journal article" date="2016" name="PLoS ONE">
        <title>A First Insight into the Genome of the Filter-Feeder Mussel Mytilus galloprovincialis.</title>
        <authorList>
            <person name="Murgarella M."/>
            <person name="Puiu D."/>
            <person name="Novoa B."/>
            <person name="Figueras A."/>
            <person name="Posada D."/>
            <person name="Canchaya C."/>
        </authorList>
    </citation>
    <scope>NUCLEOTIDE SEQUENCE [LARGE SCALE GENOMIC DNA]</scope>
    <source>
        <tissue evidence="13">Muscle</tissue>
    </source>
</reference>
<dbReference type="Proteomes" id="UP000266721">
    <property type="component" value="Unassembled WGS sequence"/>
</dbReference>
<gene>
    <name evidence="13" type="ORF">AM593_08755</name>
</gene>
<dbReference type="GO" id="GO:0035861">
    <property type="term" value="C:site of double-strand break"/>
    <property type="evidence" value="ECO:0007669"/>
    <property type="project" value="TreeGrafter"/>
</dbReference>
<evidence type="ECO:0000256" key="4">
    <source>
        <dbReference type="ARBA" id="ARBA00022741"/>
    </source>
</evidence>
<name>A0A3L5TT73_MYTGA</name>
<evidence type="ECO:0000256" key="7">
    <source>
        <dbReference type="ARBA" id="ARBA00023054"/>
    </source>
</evidence>
<keyword evidence="10" id="KW-0539">Nucleus</keyword>